<accession>A0A3P3QVV4</accession>
<evidence type="ECO:0000313" key="3">
    <source>
        <dbReference type="Proteomes" id="UP000272490"/>
    </source>
</evidence>
<dbReference type="AlphaFoldDB" id="A0A3P3QVV4"/>
<reference evidence="2 3" key="1">
    <citation type="submission" date="2018-11" db="EMBL/GenBank/DDBJ databases">
        <title>Genome sequencing of Lachnoanaerobaculum sp. KCOM 2030 (= ChDC B114).</title>
        <authorList>
            <person name="Kook J.-K."/>
            <person name="Park S.-N."/>
            <person name="Lim Y.K."/>
        </authorList>
    </citation>
    <scope>NUCLEOTIDE SEQUENCE [LARGE SCALE GENOMIC DNA]</scope>
    <source>
        <strain evidence="2 3">KCOM 2030</strain>
    </source>
</reference>
<gene>
    <name evidence="2" type="ORF">EHV10_10025</name>
</gene>
<feature type="transmembrane region" description="Helical" evidence="1">
    <location>
        <begin position="16"/>
        <end position="32"/>
    </location>
</feature>
<keyword evidence="1" id="KW-0472">Membrane</keyword>
<sequence>METEAGVTLKNKLKKIIIITSALSLIFVLIVCKEFSEKKRKDKAYEHESKSMVIATLAQLLRADLKCNDNRGNEKIIEKSKNLTRIVEQDIYDYIEGKKYSLYNYTIIEDENTQKYIDIFNDNMQHIRISKKDSNGNFTPAKTISEEEGLDEFKEIKDLDELIKYMYKKTENGAYYIYALEFIGSDNYDFKGKIIYERDGIENIIYEDRDIRIWDLFSKICKDYQ</sequence>
<keyword evidence="1" id="KW-1133">Transmembrane helix</keyword>
<name>A0A3P3QVV4_9FIRM</name>
<comment type="caution">
    <text evidence="2">The sequence shown here is derived from an EMBL/GenBank/DDBJ whole genome shotgun (WGS) entry which is preliminary data.</text>
</comment>
<proteinExistence type="predicted"/>
<dbReference type="RefSeq" id="WP_128674532.1">
    <property type="nucleotide sequence ID" value="NZ_RRCO01000004.1"/>
</dbReference>
<keyword evidence="1" id="KW-0812">Transmembrane</keyword>
<protein>
    <submittedName>
        <fullName evidence="2">Uncharacterized protein</fullName>
    </submittedName>
</protein>
<organism evidence="2 3">
    <name type="scientific">Lachnoanaerobaculum gingivalis</name>
    <dbReference type="NCBI Taxonomy" id="2490855"/>
    <lineage>
        <taxon>Bacteria</taxon>
        <taxon>Bacillati</taxon>
        <taxon>Bacillota</taxon>
        <taxon>Clostridia</taxon>
        <taxon>Lachnospirales</taxon>
        <taxon>Lachnospiraceae</taxon>
        <taxon>Lachnoanaerobaculum</taxon>
    </lineage>
</organism>
<dbReference type="EMBL" id="RRCO01000004">
    <property type="protein sequence ID" value="RRJ25225.1"/>
    <property type="molecule type" value="Genomic_DNA"/>
</dbReference>
<keyword evidence="3" id="KW-1185">Reference proteome</keyword>
<evidence type="ECO:0000313" key="2">
    <source>
        <dbReference type="EMBL" id="RRJ25225.1"/>
    </source>
</evidence>
<dbReference type="Proteomes" id="UP000272490">
    <property type="component" value="Unassembled WGS sequence"/>
</dbReference>
<evidence type="ECO:0000256" key="1">
    <source>
        <dbReference type="SAM" id="Phobius"/>
    </source>
</evidence>
<dbReference type="OrthoDB" id="2033815at2"/>